<keyword evidence="3" id="KW-1185">Reference proteome</keyword>
<organism evidence="2 3">
    <name type="scientific">Algibacter miyuki</name>
    <dbReference type="NCBI Taxonomy" id="1306933"/>
    <lineage>
        <taxon>Bacteria</taxon>
        <taxon>Pseudomonadati</taxon>
        <taxon>Bacteroidota</taxon>
        <taxon>Flavobacteriia</taxon>
        <taxon>Flavobacteriales</taxon>
        <taxon>Flavobacteriaceae</taxon>
        <taxon>Algibacter</taxon>
    </lineage>
</organism>
<dbReference type="RefSeq" id="WP_290270789.1">
    <property type="nucleotide sequence ID" value="NZ_JAUFQP010000010.1"/>
</dbReference>
<keyword evidence="1" id="KW-0732">Signal</keyword>
<protein>
    <recommendedName>
        <fullName evidence="4">Lipocalin-like domain-containing protein</fullName>
    </recommendedName>
</protein>
<evidence type="ECO:0000256" key="1">
    <source>
        <dbReference type="SAM" id="SignalP"/>
    </source>
</evidence>
<dbReference type="Proteomes" id="UP001589590">
    <property type="component" value="Unassembled WGS sequence"/>
</dbReference>
<dbReference type="EMBL" id="JBHMFA010000018">
    <property type="protein sequence ID" value="MFB9106657.1"/>
    <property type="molecule type" value="Genomic_DNA"/>
</dbReference>
<reference evidence="2 3" key="1">
    <citation type="submission" date="2024-09" db="EMBL/GenBank/DDBJ databases">
        <authorList>
            <person name="Sun Q."/>
            <person name="Mori K."/>
        </authorList>
    </citation>
    <scope>NUCLEOTIDE SEQUENCE [LARGE SCALE GENOMIC DNA]</scope>
    <source>
        <strain evidence="2 3">CECT 8300</strain>
    </source>
</reference>
<name>A0ABV5H469_9FLAO</name>
<comment type="caution">
    <text evidence="2">The sequence shown here is derived from an EMBL/GenBank/DDBJ whole genome shotgun (WGS) entry which is preliminary data.</text>
</comment>
<accession>A0ABV5H469</accession>
<feature type="chain" id="PRO_5046672472" description="Lipocalin-like domain-containing protein" evidence="1">
    <location>
        <begin position="23"/>
        <end position="129"/>
    </location>
</feature>
<feature type="signal peptide" evidence="1">
    <location>
        <begin position="1"/>
        <end position="22"/>
    </location>
</feature>
<dbReference type="PROSITE" id="PS51257">
    <property type="entry name" value="PROKAR_LIPOPROTEIN"/>
    <property type="match status" value="1"/>
</dbReference>
<proteinExistence type="predicted"/>
<gene>
    <name evidence="2" type="ORF">ACFFU1_17245</name>
</gene>
<evidence type="ECO:0000313" key="3">
    <source>
        <dbReference type="Proteomes" id="UP001589590"/>
    </source>
</evidence>
<sequence length="129" mass="14360">MKKHLKLLLASLAIFAFVSCSSNDDDQNFDLLGVWESTVSDTNSVSTFNLVFGESNTGLTINSVVNGELEISSINTFRWELKGITVTLEDIDTDDKVYTLNTEGQLVLMTSDNQTVILDKVSDDYAKYY</sequence>
<evidence type="ECO:0008006" key="4">
    <source>
        <dbReference type="Google" id="ProtNLM"/>
    </source>
</evidence>
<evidence type="ECO:0000313" key="2">
    <source>
        <dbReference type="EMBL" id="MFB9106657.1"/>
    </source>
</evidence>